<gene>
    <name evidence="5" type="ORF">GEV33_002474</name>
</gene>
<evidence type="ECO:0000259" key="4">
    <source>
        <dbReference type="PROSITE" id="PS50994"/>
    </source>
</evidence>
<feature type="coiled-coil region" evidence="2">
    <location>
        <begin position="292"/>
        <end position="319"/>
    </location>
</feature>
<evidence type="ECO:0000256" key="2">
    <source>
        <dbReference type="SAM" id="Coils"/>
    </source>
</evidence>
<dbReference type="PANTHER" id="PTHR37984">
    <property type="entry name" value="PROTEIN CBG26694"/>
    <property type="match status" value="1"/>
</dbReference>
<dbReference type="GO" id="GO:0003676">
    <property type="term" value="F:nucleic acid binding"/>
    <property type="evidence" value="ECO:0007669"/>
    <property type="project" value="InterPro"/>
</dbReference>
<comment type="caution">
    <text evidence="5">The sequence shown here is derived from an EMBL/GenBank/DDBJ whole genome shotgun (WGS) entry which is preliminary data.</text>
</comment>
<proteinExistence type="predicted"/>
<dbReference type="InterPro" id="IPR036397">
    <property type="entry name" value="RNaseH_sf"/>
</dbReference>
<protein>
    <recommendedName>
        <fullName evidence="1">RNA-directed DNA polymerase</fullName>
        <ecNumber evidence="1">2.7.7.49</ecNumber>
    </recommendedName>
</protein>
<dbReference type="Gene3D" id="3.30.420.10">
    <property type="entry name" value="Ribonuclease H-like superfamily/Ribonuclease H"/>
    <property type="match status" value="1"/>
</dbReference>
<evidence type="ECO:0000256" key="1">
    <source>
        <dbReference type="ARBA" id="ARBA00012493"/>
    </source>
</evidence>
<dbReference type="Gene3D" id="1.10.340.70">
    <property type="match status" value="1"/>
</dbReference>
<sequence length="426" mass="49134">MTMKKKDLVTRVARWALLLEEFDYVLEHRPGNSMKHCDALSRNPIVMSIKNAFLEKLSLAQQNDAHLKVITEVLKIKPYKNFVFEKSLLYKDEDGTKLLVIPEKMEEEIIKSAHENGHFSVRKTKELVQREYWISGLEEKIKKIVSNCVPCILAERKSGKQEGFLNPIDKGDRPLQTYHVDHLGPLSQTKKGYKYIFAVIDAFTKFVWLYPTKTTNSEEVIRHLKDQQSIFGNPKTIISDRGAAFTSAKFEEYCAEEKIKSIARSPSELFFGVTIRRTEDLKLKEMIEEEFVNQFIEDRQSLREEAKRKIEEIQIENCRTYNKKRKSSLKYQVGDLVAIKRTQFAPCSKLLPKFLGPYRVTNRTGIDRYEVEKIGNHEGPKNTTSSADQMKPFGANDGEDGRDVGWKGIATRTRAAQARTSELRTN</sequence>
<feature type="region of interest" description="Disordered" evidence="3">
    <location>
        <begin position="374"/>
        <end position="405"/>
    </location>
</feature>
<dbReference type="InterPro" id="IPR001584">
    <property type="entry name" value="Integrase_cat-core"/>
</dbReference>
<dbReference type="Pfam" id="PF00665">
    <property type="entry name" value="rve"/>
    <property type="match status" value="1"/>
</dbReference>
<dbReference type="FunFam" id="1.10.340.70:FF:000001">
    <property type="entry name" value="Retrovirus-related Pol polyprotein from transposon gypsy-like Protein"/>
    <property type="match status" value="1"/>
</dbReference>
<reference evidence="5" key="2">
    <citation type="submission" date="2021-08" db="EMBL/GenBank/DDBJ databases">
        <authorList>
            <person name="Eriksson T."/>
        </authorList>
    </citation>
    <scope>NUCLEOTIDE SEQUENCE</scope>
    <source>
        <strain evidence="5">Stoneville</strain>
        <tissue evidence="5">Whole head</tissue>
    </source>
</reference>
<dbReference type="InterPro" id="IPR050951">
    <property type="entry name" value="Retrovirus_Pol_polyprotein"/>
</dbReference>
<dbReference type="AlphaFoldDB" id="A0A8J6HU27"/>
<dbReference type="GO" id="GO:0015074">
    <property type="term" value="P:DNA integration"/>
    <property type="evidence" value="ECO:0007669"/>
    <property type="project" value="InterPro"/>
</dbReference>
<dbReference type="EC" id="2.7.7.49" evidence="1"/>
<accession>A0A8J6HU27</accession>
<dbReference type="PANTHER" id="PTHR37984:SF5">
    <property type="entry name" value="PROTEIN NYNRIN-LIKE"/>
    <property type="match status" value="1"/>
</dbReference>
<dbReference type="InterPro" id="IPR041588">
    <property type="entry name" value="Integrase_H2C2"/>
</dbReference>
<dbReference type="Pfam" id="PF17921">
    <property type="entry name" value="Integrase_H2C2"/>
    <property type="match status" value="1"/>
</dbReference>
<name>A0A8J6HU27_TENMO</name>
<evidence type="ECO:0000313" key="5">
    <source>
        <dbReference type="EMBL" id="KAH0820317.1"/>
    </source>
</evidence>
<dbReference type="EMBL" id="JABDTM020012226">
    <property type="protein sequence ID" value="KAH0820317.1"/>
    <property type="molecule type" value="Genomic_DNA"/>
</dbReference>
<feature type="domain" description="Integrase catalytic" evidence="4">
    <location>
        <begin position="170"/>
        <end position="342"/>
    </location>
</feature>
<keyword evidence="6" id="KW-1185">Reference proteome</keyword>
<reference evidence="5" key="1">
    <citation type="journal article" date="2020" name="J Insects Food Feed">
        <title>The yellow mealworm (Tenebrio molitor) genome: a resource for the emerging insects as food and feed industry.</title>
        <authorList>
            <person name="Eriksson T."/>
            <person name="Andere A."/>
            <person name="Kelstrup H."/>
            <person name="Emery V."/>
            <person name="Picard C."/>
        </authorList>
    </citation>
    <scope>NUCLEOTIDE SEQUENCE</scope>
    <source>
        <strain evidence="5">Stoneville</strain>
        <tissue evidence="5">Whole head</tissue>
    </source>
</reference>
<dbReference type="SUPFAM" id="SSF53098">
    <property type="entry name" value="Ribonuclease H-like"/>
    <property type="match status" value="1"/>
</dbReference>
<organism evidence="5 6">
    <name type="scientific">Tenebrio molitor</name>
    <name type="common">Yellow mealworm beetle</name>
    <dbReference type="NCBI Taxonomy" id="7067"/>
    <lineage>
        <taxon>Eukaryota</taxon>
        <taxon>Metazoa</taxon>
        <taxon>Ecdysozoa</taxon>
        <taxon>Arthropoda</taxon>
        <taxon>Hexapoda</taxon>
        <taxon>Insecta</taxon>
        <taxon>Pterygota</taxon>
        <taxon>Neoptera</taxon>
        <taxon>Endopterygota</taxon>
        <taxon>Coleoptera</taxon>
        <taxon>Polyphaga</taxon>
        <taxon>Cucujiformia</taxon>
        <taxon>Tenebrionidae</taxon>
        <taxon>Tenebrio</taxon>
    </lineage>
</organism>
<dbReference type="GO" id="GO:0003964">
    <property type="term" value="F:RNA-directed DNA polymerase activity"/>
    <property type="evidence" value="ECO:0007669"/>
    <property type="project" value="UniProtKB-EC"/>
</dbReference>
<evidence type="ECO:0000256" key="3">
    <source>
        <dbReference type="SAM" id="MobiDB-lite"/>
    </source>
</evidence>
<evidence type="ECO:0000313" key="6">
    <source>
        <dbReference type="Proteomes" id="UP000719412"/>
    </source>
</evidence>
<dbReference type="Proteomes" id="UP000719412">
    <property type="component" value="Unassembled WGS sequence"/>
</dbReference>
<dbReference type="InterPro" id="IPR012337">
    <property type="entry name" value="RNaseH-like_sf"/>
</dbReference>
<keyword evidence="2" id="KW-0175">Coiled coil</keyword>
<dbReference type="PROSITE" id="PS50994">
    <property type="entry name" value="INTEGRASE"/>
    <property type="match status" value="1"/>
</dbReference>